<dbReference type="RefSeq" id="WP_283268399.1">
    <property type="nucleotide sequence ID" value="NZ_CP125669.1"/>
</dbReference>
<accession>A0ABY8S517</accession>
<gene>
    <name evidence="1" type="ORF">QLH32_04805</name>
</gene>
<evidence type="ECO:0000313" key="2">
    <source>
        <dbReference type="Proteomes" id="UP001229836"/>
    </source>
</evidence>
<keyword evidence="2" id="KW-1185">Reference proteome</keyword>
<sequence>MNNYKIKVNNESESKEAQEYFFALGYVWADTKCQTQMEWTCSCWYSCFEDGDLCLDRYDVTHHHKELCIAELQDLVILHRNDVSDATHVGRSGSEYFVAENDAVFFFDGSEWIEKQVDVNNLKPINKSEEQGLISGADALAMVHTCTVQYSCAKDPVKDRWTTITDHFWDQYNLGVFLNKDTTWKFRIKPRTIKLELEIPAPFEPKEGEKAYRLAPIIPCGYTEFYFDEDENEHQFGAWDSEEKVKQVVAAFRGIKG</sequence>
<name>A0ABY8S517_9GAMM</name>
<proteinExistence type="predicted"/>
<dbReference type="EMBL" id="CP125669">
    <property type="protein sequence ID" value="WHP06795.1"/>
    <property type="molecule type" value="Genomic_DNA"/>
</dbReference>
<protein>
    <submittedName>
        <fullName evidence="1">Uncharacterized protein</fullName>
    </submittedName>
</protein>
<evidence type="ECO:0000313" key="1">
    <source>
        <dbReference type="EMBL" id="WHP06795.1"/>
    </source>
</evidence>
<organism evidence="1 2">
    <name type="scientific">Acinetobacter corruptisaponis</name>
    <dbReference type="NCBI Taxonomy" id="3045147"/>
    <lineage>
        <taxon>Bacteria</taxon>
        <taxon>Pseudomonadati</taxon>
        <taxon>Pseudomonadota</taxon>
        <taxon>Gammaproteobacteria</taxon>
        <taxon>Moraxellales</taxon>
        <taxon>Moraxellaceae</taxon>
        <taxon>Acinetobacter</taxon>
    </lineage>
</organism>
<reference evidence="1 2" key="1">
    <citation type="submission" date="2023-05" db="EMBL/GenBank/DDBJ databases">
        <title>The complete genome of Acinetobacter sp. nov KCTC 92772.</title>
        <authorList>
            <person name="Zhou G."/>
        </authorList>
    </citation>
    <scope>NUCLEOTIDE SEQUENCE [LARGE SCALE GENOMIC DNA]</scope>
    <source>
        <strain evidence="1 2">KCTC 92772</strain>
    </source>
</reference>
<dbReference type="Proteomes" id="UP001229836">
    <property type="component" value="Chromosome"/>
</dbReference>